<feature type="non-terminal residue" evidence="9">
    <location>
        <position position="157"/>
    </location>
</feature>
<evidence type="ECO:0000256" key="6">
    <source>
        <dbReference type="ARBA" id="ARBA00022759"/>
    </source>
</evidence>
<dbReference type="Proteomes" id="UP001163846">
    <property type="component" value="Unassembled WGS sequence"/>
</dbReference>
<protein>
    <recommendedName>
        <fullName evidence="3">ribonuclease H</fullName>
        <ecNumber evidence="3">3.1.26.4</ecNumber>
    </recommendedName>
</protein>
<dbReference type="PANTHER" id="PTHR10642">
    <property type="entry name" value="RIBONUCLEASE H1"/>
    <property type="match status" value="1"/>
</dbReference>
<evidence type="ECO:0000313" key="10">
    <source>
        <dbReference type="Proteomes" id="UP001163846"/>
    </source>
</evidence>
<dbReference type="GO" id="GO:0003676">
    <property type="term" value="F:nucleic acid binding"/>
    <property type="evidence" value="ECO:0007669"/>
    <property type="project" value="InterPro"/>
</dbReference>
<dbReference type="InterPro" id="IPR012337">
    <property type="entry name" value="RNaseH-like_sf"/>
</dbReference>
<dbReference type="InterPro" id="IPR036397">
    <property type="entry name" value="RNaseH_sf"/>
</dbReference>
<dbReference type="GO" id="GO:0046872">
    <property type="term" value="F:metal ion binding"/>
    <property type="evidence" value="ECO:0007669"/>
    <property type="project" value="UniProtKB-KW"/>
</dbReference>
<dbReference type="GO" id="GO:0004523">
    <property type="term" value="F:RNA-DNA hybrid ribonuclease activity"/>
    <property type="evidence" value="ECO:0007669"/>
    <property type="project" value="UniProtKB-EC"/>
</dbReference>
<organism evidence="9 10">
    <name type="scientific">Lentinula raphanica</name>
    <dbReference type="NCBI Taxonomy" id="153919"/>
    <lineage>
        <taxon>Eukaryota</taxon>
        <taxon>Fungi</taxon>
        <taxon>Dikarya</taxon>
        <taxon>Basidiomycota</taxon>
        <taxon>Agaricomycotina</taxon>
        <taxon>Agaricomycetes</taxon>
        <taxon>Agaricomycetidae</taxon>
        <taxon>Agaricales</taxon>
        <taxon>Marasmiineae</taxon>
        <taxon>Omphalotaceae</taxon>
        <taxon>Lentinula</taxon>
    </lineage>
</organism>
<evidence type="ECO:0000256" key="7">
    <source>
        <dbReference type="ARBA" id="ARBA00022801"/>
    </source>
</evidence>
<keyword evidence="6" id="KW-0255">Endonuclease</keyword>
<keyword evidence="4" id="KW-0540">Nuclease</keyword>
<dbReference type="SUPFAM" id="SSF53098">
    <property type="entry name" value="Ribonuclease H-like"/>
    <property type="match status" value="1"/>
</dbReference>
<comment type="similarity">
    <text evidence="2">Belongs to the RNase H family.</text>
</comment>
<comment type="caution">
    <text evidence="9">The sequence shown here is derived from an EMBL/GenBank/DDBJ whole genome shotgun (WGS) entry which is preliminary data.</text>
</comment>
<evidence type="ECO:0000259" key="8">
    <source>
        <dbReference type="PROSITE" id="PS50879"/>
    </source>
</evidence>
<dbReference type="InterPro" id="IPR050092">
    <property type="entry name" value="RNase_H"/>
</dbReference>
<dbReference type="InterPro" id="IPR002156">
    <property type="entry name" value="RNaseH_domain"/>
</dbReference>
<keyword evidence="5" id="KW-0479">Metal-binding</keyword>
<dbReference type="PROSITE" id="PS50879">
    <property type="entry name" value="RNASE_H_1"/>
    <property type="match status" value="1"/>
</dbReference>
<dbReference type="Pfam" id="PF00075">
    <property type="entry name" value="RNase_H"/>
    <property type="match status" value="1"/>
</dbReference>
<dbReference type="CDD" id="cd09280">
    <property type="entry name" value="RNase_HI_eukaryote_like"/>
    <property type="match status" value="1"/>
</dbReference>
<dbReference type="GO" id="GO:0043137">
    <property type="term" value="P:DNA replication, removal of RNA primer"/>
    <property type="evidence" value="ECO:0007669"/>
    <property type="project" value="TreeGrafter"/>
</dbReference>
<keyword evidence="10" id="KW-1185">Reference proteome</keyword>
<gene>
    <name evidence="9" type="ORF">F5878DRAFT_542662</name>
</gene>
<evidence type="ECO:0000256" key="2">
    <source>
        <dbReference type="ARBA" id="ARBA00005300"/>
    </source>
</evidence>
<evidence type="ECO:0000256" key="5">
    <source>
        <dbReference type="ARBA" id="ARBA00022723"/>
    </source>
</evidence>
<dbReference type="EC" id="3.1.26.4" evidence="3"/>
<sequence>MLKLFGHASSETSLRAPLKVYTDGSCLNNSHPDAKAGSGIYFGNPSHPSNVSARVTGTQTNNRAELYAILIVLQKAPLKRSLEIYSDSEYAIQGIAYRAFAESQSNWDCTNGDILCCIAAWISARHAPLILHHVKAHTNNQHNDAADSLAKRGALLP</sequence>
<dbReference type="EMBL" id="MU806382">
    <property type="protein sequence ID" value="KAJ3835740.1"/>
    <property type="molecule type" value="Genomic_DNA"/>
</dbReference>
<evidence type="ECO:0000313" key="9">
    <source>
        <dbReference type="EMBL" id="KAJ3835740.1"/>
    </source>
</evidence>
<name>A0AA38UBJ1_9AGAR</name>
<dbReference type="Gene3D" id="3.30.420.10">
    <property type="entry name" value="Ribonuclease H-like superfamily/Ribonuclease H"/>
    <property type="match status" value="1"/>
</dbReference>
<evidence type="ECO:0000256" key="3">
    <source>
        <dbReference type="ARBA" id="ARBA00012180"/>
    </source>
</evidence>
<keyword evidence="7" id="KW-0378">Hydrolase</keyword>
<proteinExistence type="inferred from homology"/>
<dbReference type="AlphaFoldDB" id="A0AA38UBJ1"/>
<accession>A0AA38UBJ1</accession>
<evidence type="ECO:0000256" key="4">
    <source>
        <dbReference type="ARBA" id="ARBA00022722"/>
    </source>
</evidence>
<comment type="catalytic activity">
    <reaction evidence="1">
        <text>Endonucleolytic cleavage to 5'-phosphomonoester.</text>
        <dbReference type="EC" id="3.1.26.4"/>
    </reaction>
</comment>
<feature type="domain" description="RNase H type-1" evidence="8">
    <location>
        <begin position="14"/>
        <end position="155"/>
    </location>
</feature>
<evidence type="ECO:0000256" key="1">
    <source>
        <dbReference type="ARBA" id="ARBA00000077"/>
    </source>
</evidence>
<reference evidence="9" key="1">
    <citation type="submission" date="2022-08" db="EMBL/GenBank/DDBJ databases">
        <authorList>
            <consortium name="DOE Joint Genome Institute"/>
            <person name="Min B."/>
            <person name="Riley R."/>
            <person name="Sierra-Patev S."/>
            <person name="Naranjo-Ortiz M."/>
            <person name="Looney B."/>
            <person name="Konkel Z."/>
            <person name="Slot J.C."/>
            <person name="Sakamoto Y."/>
            <person name="Steenwyk J.L."/>
            <person name="Rokas A."/>
            <person name="Carro J."/>
            <person name="Camarero S."/>
            <person name="Ferreira P."/>
            <person name="Molpeceres G."/>
            <person name="Ruiz-Duenas F.J."/>
            <person name="Serrano A."/>
            <person name="Henrissat B."/>
            <person name="Drula E."/>
            <person name="Hughes K.W."/>
            <person name="Mata J.L."/>
            <person name="Ishikawa N.K."/>
            <person name="Vargas-Isla R."/>
            <person name="Ushijima S."/>
            <person name="Smith C.A."/>
            <person name="Ahrendt S."/>
            <person name="Andreopoulos W."/>
            <person name="He G."/>
            <person name="Labutti K."/>
            <person name="Lipzen A."/>
            <person name="Ng V."/>
            <person name="Sandor L."/>
            <person name="Barry K."/>
            <person name="Martinez A.T."/>
            <person name="Xiao Y."/>
            <person name="Gibbons J.G."/>
            <person name="Terashima K."/>
            <person name="Hibbett D.S."/>
            <person name="Grigoriev I.V."/>
        </authorList>
    </citation>
    <scope>NUCLEOTIDE SEQUENCE</scope>
    <source>
        <strain evidence="9">TFB9207</strain>
    </source>
</reference>
<dbReference type="PANTHER" id="PTHR10642:SF26">
    <property type="entry name" value="RIBONUCLEASE H1"/>
    <property type="match status" value="1"/>
</dbReference>